<keyword evidence="2" id="KW-1185">Reference proteome</keyword>
<organism evidence="1 2">
    <name type="scientific">Chlorella sorokiniana</name>
    <name type="common">Freshwater green alga</name>
    <dbReference type="NCBI Taxonomy" id="3076"/>
    <lineage>
        <taxon>Eukaryota</taxon>
        <taxon>Viridiplantae</taxon>
        <taxon>Chlorophyta</taxon>
        <taxon>core chlorophytes</taxon>
        <taxon>Trebouxiophyceae</taxon>
        <taxon>Chlorellales</taxon>
        <taxon>Chlorellaceae</taxon>
        <taxon>Chlorella clade</taxon>
        <taxon>Chlorella</taxon>
    </lineage>
</organism>
<evidence type="ECO:0000313" key="2">
    <source>
        <dbReference type="Proteomes" id="UP000239899"/>
    </source>
</evidence>
<evidence type="ECO:0000313" key="1">
    <source>
        <dbReference type="EMBL" id="PRW58802.1"/>
    </source>
</evidence>
<dbReference type="Proteomes" id="UP000239899">
    <property type="component" value="Unassembled WGS sequence"/>
</dbReference>
<name>A0A2P6TXL7_CHLSO</name>
<dbReference type="AlphaFoldDB" id="A0A2P6TXL7"/>
<dbReference type="OrthoDB" id="520167at2759"/>
<gene>
    <name evidence="1" type="ORF">C2E21_2127</name>
</gene>
<accession>A0A2P6TXL7</accession>
<dbReference type="EMBL" id="LHPG02000004">
    <property type="protein sequence ID" value="PRW58802.1"/>
    <property type="molecule type" value="Genomic_DNA"/>
</dbReference>
<proteinExistence type="predicted"/>
<protein>
    <submittedName>
        <fullName evidence="1">TIME FOR COFFEE isoform A</fullName>
    </submittedName>
</protein>
<sequence length="225" mass="24463">MTTLLLPYAAWRRNRVWLIGLLRVSMVLVPSHRSSKEGTAVLLHHAATPGLGGMLKDYLRVALGTRVLLQTVAAIILQQPPLAVLLQQCIISAMVSNTSGYCACPLLDNPLAAQRLAWLSRGLDAVPLFTVPFTSAAMLHRQAYTSSALEEPATPQHRQRQQQQPVWGQLCGLASRAEELWQHANSMVQEVCTGAGMPGVQLALAAWLLAGNLWMIAVAMAERDA</sequence>
<reference evidence="1 2" key="1">
    <citation type="journal article" date="2018" name="Plant J.">
        <title>Genome sequences of Chlorella sorokiniana UTEX 1602 and Micractinium conductrix SAG 241.80: implications to maltose excretion by a green alga.</title>
        <authorList>
            <person name="Arriola M.B."/>
            <person name="Velmurugan N."/>
            <person name="Zhang Y."/>
            <person name="Plunkett M.H."/>
            <person name="Hondzo H."/>
            <person name="Barney B.M."/>
        </authorList>
    </citation>
    <scope>NUCLEOTIDE SEQUENCE [LARGE SCALE GENOMIC DNA]</scope>
    <source>
        <strain evidence="2">UTEX 1602</strain>
    </source>
</reference>
<comment type="caution">
    <text evidence="1">The sequence shown here is derived from an EMBL/GenBank/DDBJ whole genome shotgun (WGS) entry which is preliminary data.</text>
</comment>